<evidence type="ECO:0000256" key="3">
    <source>
        <dbReference type="ARBA" id="ARBA00023203"/>
    </source>
</evidence>
<keyword evidence="1 4" id="KW-0728">SH3 domain</keyword>
<dbReference type="InterPro" id="IPR055297">
    <property type="entry name" value="NEBU/NEBL"/>
</dbReference>
<feature type="domain" description="SH3" evidence="5">
    <location>
        <begin position="689"/>
        <end position="749"/>
    </location>
</feature>
<dbReference type="AlphaFoldDB" id="C0SPI1"/>
<dbReference type="PRINTS" id="PR00452">
    <property type="entry name" value="SH3DOMAIN"/>
</dbReference>
<gene>
    <name evidence="6" type="primary">NEB</name>
</gene>
<evidence type="ECO:0000313" key="6">
    <source>
        <dbReference type="EMBL" id="BAH36743.1"/>
    </source>
</evidence>
<reference evidence="6" key="1">
    <citation type="journal article" date="2009" name="J. Exp. Biol.">
        <title>Characterization of amphioxus nebulin and its similarity to human nebulin.</title>
        <authorList>
            <person name="Hanashima A."/>
            <person name="Kubokawa K."/>
            <person name="Kimura S."/>
        </authorList>
    </citation>
    <scope>NUCLEOTIDE SEQUENCE</scope>
    <source>
        <tissue evidence="6">Striated-muscle</tissue>
    </source>
</reference>
<evidence type="ECO:0000259" key="5">
    <source>
        <dbReference type="PROSITE" id="PS50002"/>
    </source>
</evidence>
<dbReference type="PROSITE" id="PS51216">
    <property type="entry name" value="NEBULIN"/>
    <property type="match status" value="9"/>
</dbReference>
<dbReference type="CDD" id="cd11789">
    <property type="entry name" value="SH3_Nebulin_family_C"/>
    <property type="match status" value="1"/>
</dbReference>
<sequence length="749" mass="86367">RKERAELEKHKYTQLPDTPDISFAKEVHDITSETKYKEEYNKERGKYSMVAQTPLYETAQKANKLTSETLYKKAYKALQGKGYALIDTPEFERCKQVNKLASRTKYHEDYEKSKIKGYTPVVDTPENIRLRQQSKIQSQNEYQKDYKALSGKFHYTADNPEHNRIRSVSKIQSQIHYGPSRLEQHGQKYHAAIDDPELKRLQEVGKFQSQVLYGEITDKDDASKGRGKYTQIQQDPEMKRLKEANAYASEAQVAVRRFDEKNRYTTVLDDPELNRMKNVGKFQSELQYKDKWTRKTGARYTNVLDDPEMNRIKGVTKMLSEVQYRDAELKTGRLTAVTDDLDTKRVKRNTKIQSENEYRKGRKINTYNAVLDTPDMLRIRNATKISSEVKYHEDFEKQKGKAYHTVIDDPELTRVKKNTVIQSNLAYQGVKEKLQTMESRRQMIPGEPSMPPPAQQLGTQMEARMAADASYAQFKAKGKGKVGGRYMPIRLGDPGSIFDYEPYQGKEEAGRAIYVTTATWKPAKPIRTIEDFVVEEESAEEALEARDKITEMDMEYERRRGEGLSYEYDPQKYSHHYWSKTTSELGGVVTTSGMKYRKIEDFLNLNADLIYSTENESTRESGSETSGMWDYDPDKYWRARGYRISAEQRYQQVRLKPGKIEDYDPMTHPDAQPKFEAPAAVSEPEPVIQSGNVMRAVFDYAAAEDDEISFMDGDVIVNCVKIDDGWMTGTVQRTGQSGMLPANYVEPMS</sequence>
<dbReference type="InterPro" id="IPR036028">
    <property type="entry name" value="SH3-like_dom_sf"/>
</dbReference>
<feature type="non-terminal residue" evidence="6">
    <location>
        <position position="1"/>
    </location>
</feature>
<evidence type="ECO:0000256" key="2">
    <source>
        <dbReference type="ARBA" id="ARBA00022737"/>
    </source>
</evidence>
<dbReference type="GO" id="GO:0030018">
    <property type="term" value="C:Z disc"/>
    <property type="evidence" value="ECO:0007669"/>
    <property type="project" value="InterPro"/>
</dbReference>
<dbReference type="GO" id="GO:0051015">
    <property type="term" value="F:actin filament binding"/>
    <property type="evidence" value="ECO:0007669"/>
    <property type="project" value="InterPro"/>
</dbReference>
<dbReference type="PROSITE" id="PS50002">
    <property type="entry name" value="SH3"/>
    <property type="match status" value="1"/>
</dbReference>
<dbReference type="SMART" id="SM00227">
    <property type="entry name" value="NEBU"/>
    <property type="match status" value="11"/>
</dbReference>
<dbReference type="SUPFAM" id="SSF50044">
    <property type="entry name" value="SH3-domain"/>
    <property type="match status" value="1"/>
</dbReference>
<dbReference type="SMART" id="SM00326">
    <property type="entry name" value="SH3"/>
    <property type="match status" value="1"/>
</dbReference>
<dbReference type="PANTHER" id="PTHR11039:SF64">
    <property type="entry name" value="NEBULIN-RELATED-ANCHORING PROTEIN-LIKE"/>
    <property type="match status" value="1"/>
</dbReference>
<dbReference type="FunFam" id="2.30.30.40:FF:000007">
    <property type="entry name" value="nebulin isoform X1"/>
    <property type="match status" value="1"/>
</dbReference>
<dbReference type="Gene3D" id="2.30.30.40">
    <property type="entry name" value="SH3 Domains"/>
    <property type="match status" value="1"/>
</dbReference>
<protein>
    <submittedName>
        <fullName evidence="6">Nebulin</fullName>
    </submittedName>
</protein>
<dbReference type="GO" id="GO:0071691">
    <property type="term" value="P:cardiac muscle thin filament assembly"/>
    <property type="evidence" value="ECO:0007669"/>
    <property type="project" value="TreeGrafter"/>
</dbReference>
<dbReference type="InterPro" id="IPR001452">
    <property type="entry name" value="SH3_domain"/>
</dbReference>
<dbReference type="Pfam" id="PF00880">
    <property type="entry name" value="Nebulin"/>
    <property type="match status" value="4"/>
</dbReference>
<dbReference type="EMBL" id="AB244086">
    <property type="protein sequence ID" value="BAH36743.1"/>
    <property type="molecule type" value="mRNA"/>
</dbReference>
<keyword evidence="3" id="KW-0009">Actin-binding</keyword>
<proteinExistence type="evidence at transcript level"/>
<name>C0SPI1_BRABE</name>
<dbReference type="InterPro" id="IPR000900">
    <property type="entry name" value="Nebulin_repeat"/>
</dbReference>
<evidence type="ECO:0000256" key="1">
    <source>
        <dbReference type="ARBA" id="ARBA00022443"/>
    </source>
</evidence>
<organism evidence="6">
    <name type="scientific">Branchiostoma belcheri</name>
    <name type="common">Amphioxus</name>
    <dbReference type="NCBI Taxonomy" id="7741"/>
    <lineage>
        <taxon>Eukaryota</taxon>
        <taxon>Metazoa</taxon>
        <taxon>Chordata</taxon>
        <taxon>Cephalochordata</taxon>
        <taxon>Leptocardii</taxon>
        <taxon>Amphioxiformes</taxon>
        <taxon>Branchiostomatidae</taxon>
        <taxon>Branchiostoma</taxon>
    </lineage>
</organism>
<evidence type="ECO:0000256" key="4">
    <source>
        <dbReference type="PROSITE-ProRule" id="PRU00192"/>
    </source>
</evidence>
<dbReference type="SMR" id="C0SPI1"/>
<keyword evidence="2" id="KW-0677">Repeat</keyword>
<accession>C0SPI1</accession>
<dbReference type="Pfam" id="PF00018">
    <property type="entry name" value="SH3_1"/>
    <property type="match status" value="1"/>
</dbReference>
<dbReference type="PANTHER" id="PTHR11039">
    <property type="entry name" value="NEBULIN"/>
    <property type="match status" value="1"/>
</dbReference>